<proteinExistence type="predicted"/>
<dbReference type="RefSeq" id="WP_157109909.1">
    <property type="nucleotide sequence ID" value="NZ_LT838272.1"/>
</dbReference>
<evidence type="ECO:0000313" key="2">
    <source>
        <dbReference type="Proteomes" id="UP000192569"/>
    </source>
</evidence>
<gene>
    <name evidence="1" type="ORF">SAMN00808754_1933</name>
</gene>
<dbReference type="Proteomes" id="UP000192569">
    <property type="component" value="Chromosome I"/>
</dbReference>
<reference evidence="1 2" key="1">
    <citation type="submission" date="2017-04" db="EMBL/GenBank/DDBJ databases">
        <authorList>
            <person name="Afonso C.L."/>
            <person name="Miller P.J."/>
            <person name="Scott M.A."/>
            <person name="Spackman E."/>
            <person name="Goraichik I."/>
            <person name="Dimitrov K.M."/>
            <person name="Suarez D.L."/>
            <person name="Swayne D.E."/>
        </authorList>
    </citation>
    <scope>NUCLEOTIDE SEQUENCE [LARGE SCALE GENOMIC DNA]</scope>
    <source>
        <strain evidence="1 2">ToBE</strain>
    </source>
</reference>
<dbReference type="EMBL" id="LT838272">
    <property type="protein sequence ID" value="SMB97748.1"/>
    <property type="molecule type" value="Genomic_DNA"/>
</dbReference>
<accession>A0A1W1VWP5</accession>
<evidence type="ECO:0000313" key="1">
    <source>
        <dbReference type="EMBL" id="SMB97748.1"/>
    </source>
</evidence>
<name>A0A1W1VWP5_9FIRM</name>
<dbReference type="AlphaFoldDB" id="A0A1W1VWP5"/>
<keyword evidence="2" id="KW-1185">Reference proteome</keyword>
<organism evidence="1 2">
    <name type="scientific">Thermanaeromonas toyohensis ToBE</name>
    <dbReference type="NCBI Taxonomy" id="698762"/>
    <lineage>
        <taxon>Bacteria</taxon>
        <taxon>Bacillati</taxon>
        <taxon>Bacillota</taxon>
        <taxon>Clostridia</taxon>
        <taxon>Neomoorellales</taxon>
        <taxon>Neomoorellaceae</taxon>
        <taxon>Thermanaeromonas</taxon>
    </lineage>
</organism>
<dbReference type="STRING" id="698762.SAMN00808754_1933"/>
<protein>
    <submittedName>
        <fullName evidence="1">Uncharacterized protein</fullName>
    </submittedName>
</protein>
<sequence>MSKLLEQRIVALEKEVAELKKVVQPARAKKVKAEEFIEFLKQGIAQITNKAWLNAET</sequence>